<evidence type="ECO:0000256" key="2">
    <source>
        <dbReference type="SAM" id="SignalP"/>
    </source>
</evidence>
<dbReference type="Proteomes" id="UP001601303">
    <property type="component" value="Unassembled WGS sequence"/>
</dbReference>
<sequence length="602" mass="61410">MKPTTVSRISTAVTVAVTVLTALSAVSAAMSPAAAADPAQSDLAAWQRNGKPDRLIVIRPGVVDLVHHGVIEARRSPGAGDVRMSWLAANAGPDWITQDSDDPSAVQIRAAVLLTPGTTLRIGRVTKKVLFTAGGSAASGTWIRGSRATLDIRDTTLAAVGPGGGDLADGTGPRPYLYMGAGGRLDISDSTVSGFGLSGRAPSRFSGVTWGKGSTGSAVRSTFQGNRTGLRLAGSVGVRLNDVTAKDSAEDGFVLNRDTGTSVTGLTARSNGRNGVTVGGTDGRTLSRVTTRDNKGFGVRATPQNGLSLVRADSGSDRGGGIRLLSCVNCTVSDATVRHTKTAVSVTGPGSQVTVDKPRLSDGRTGISLGEDIRSATVTGGTVGDFTRGVSVSGPRVTVAGTRIDGSRTGISVAGRAHDVALREVTIAGSRTAVTAAATTTGVSLTSVQVRNASGKGLASASTGLRIKGGSVSGAGTAVDLGAPARLDGLTITGAQRGIHLSRAVRATGTELDVLAERKGIEADRGAVIDITDSRVRAPLAMAGDGEIVRHGHTEVTLPPFPWLGFAAIVALLSAIGLQTVHQVRHRRTPRPKVARHVRNTA</sequence>
<keyword evidence="1" id="KW-0812">Transmembrane</keyword>
<gene>
    <name evidence="4" type="ORF">ACFYNQ_29945</name>
</gene>
<reference evidence="4 5" key="1">
    <citation type="submission" date="2024-10" db="EMBL/GenBank/DDBJ databases">
        <title>The Natural Products Discovery Center: Release of the First 8490 Sequenced Strains for Exploring Actinobacteria Biosynthetic Diversity.</title>
        <authorList>
            <person name="Kalkreuter E."/>
            <person name="Kautsar S.A."/>
            <person name="Yang D."/>
            <person name="Bader C.D."/>
            <person name="Teijaro C.N."/>
            <person name="Fluegel L."/>
            <person name="Davis C.M."/>
            <person name="Simpson J.R."/>
            <person name="Lauterbach L."/>
            <person name="Steele A.D."/>
            <person name="Gui C."/>
            <person name="Meng S."/>
            <person name="Li G."/>
            <person name="Viehrig K."/>
            <person name="Ye F."/>
            <person name="Su P."/>
            <person name="Kiefer A.F."/>
            <person name="Nichols A."/>
            <person name="Cepeda A.J."/>
            <person name="Yan W."/>
            <person name="Fan B."/>
            <person name="Jiang Y."/>
            <person name="Adhikari A."/>
            <person name="Zheng C.-J."/>
            <person name="Schuster L."/>
            <person name="Cowan T.M."/>
            <person name="Smanski M.J."/>
            <person name="Chevrette M.G."/>
            <person name="De Carvalho L.P.S."/>
            <person name="Shen B."/>
        </authorList>
    </citation>
    <scope>NUCLEOTIDE SEQUENCE [LARGE SCALE GENOMIC DNA]</scope>
    <source>
        <strain evidence="4 5">NPDC006488</strain>
    </source>
</reference>
<dbReference type="SUPFAM" id="SSF51126">
    <property type="entry name" value="Pectin lyase-like"/>
    <property type="match status" value="1"/>
</dbReference>
<name>A0ABW6MB85_9ACTN</name>
<organism evidence="4 5">
    <name type="scientific">Streptomyces hokutonensis</name>
    <dbReference type="NCBI Taxonomy" id="1306990"/>
    <lineage>
        <taxon>Bacteria</taxon>
        <taxon>Bacillati</taxon>
        <taxon>Actinomycetota</taxon>
        <taxon>Actinomycetes</taxon>
        <taxon>Kitasatosporales</taxon>
        <taxon>Streptomycetaceae</taxon>
        <taxon>Streptomyces</taxon>
    </lineage>
</organism>
<dbReference type="EMBL" id="JBIAHM010000011">
    <property type="protein sequence ID" value="MFE9602773.1"/>
    <property type="molecule type" value="Genomic_DNA"/>
</dbReference>
<feature type="domain" description="Right handed beta helix" evidence="3">
    <location>
        <begin position="213"/>
        <end position="356"/>
    </location>
</feature>
<dbReference type="InterPro" id="IPR039448">
    <property type="entry name" value="Beta_helix"/>
</dbReference>
<keyword evidence="5" id="KW-1185">Reference proteome</keyword>
<dbReference type="InterPro" id="IPR012334">
    <property type="entry name" value="Pectin_lyas_fold"/>
</dbReference>
<dbReference type="InterPro" id="IPR011050">
    <property type="entry name" value="Pectin_lyase_fold/virulence"/>
</dbReference>
<accession>A0ABW6MB85</accession>
<feature type="transmembrane region" description="Helical" evidence="1">
    <location>
        <begin position="561"/>
        <end position="581"/>
    </location>
</feature>
<dbReference type="RefSeq" id="WP_388110890.1">
    <property type="nucleotide sequence ID" value="NZ_JBIAHM010000011.1"/>
</dbReference>
<evidence type="ECO:0000313" key="5">
    <source>
        <dbReference type="Proteomes" id="UP001601303"/>
    </source>
</evidence>
<evidence type="ECO:0000256" key="1">
    <source>
        <dbReference type="SAM" id="Phobius"/>
    </source>
</evidence>
<evidence type="ECO:0000313" key="4">
    <source>
        <dbReference type="EMBL" id="MFE9602773.1"/>
    </source>
</evidence>
<proteinExistence type="predicted"/>
<keyword evidence="1" id="KW-1133">Transmembrane helix</keyword>
<evidence type="ECO:0000259" key="3">
    <source>
        <dbReference type="Pfam" id="PF13229"/>
    </source>
</evidence>
<feature type="chain" id="PRO_5046401828" evidence="2">
    <location>
        <begin position="36"/>
        <end position="602"/>
    </location>
</feature>
<dbReference type="Pfam" id="PF13229">
    <property type="entry name" value="Beta_helix"/>
    <property type="match status" value="1"/>
</dbReference>
<feature type="signal peptide" evidence="2">
    <location>
        <begin position="1"/>
        <end position="35"/>
    </location>
</feature>
<dbReference type="Gene3D" id="2.160.20.10">
    <property type="entry name" value="Single-stranded right-handed beta-helix, Pectin lyase-like"/>
    <property type="match status" value="1"/>
</dbReference>
<dbReference type="InterPro" id="IPR006626">
    <property type="entry name" value="PbH1"/>
</dbReference>
<keyword evidence="2" id="KW-0732">Signal</keyword>
<comment type="caution">
    <text evidence="4">The sequence shown here is derived from an EMBL/GenBank/DDBJ whole genome shotgun (WGS) entry which is preliminary data.</text>
</comment>
<keyword evidence="1" id="KW-0472">Membrane</keyword>
<protein>
    <submittedName>
        <fullName evidence="4">Right-handed parallel beta-helix repeat-containing protein</fullName>
    </submittedName>
</protein>
<dbReference type="SMART" id="SM00710">
    <property type="entry name" value="PbH1"/>
    <property type="match status" value="9"/>
</dbReference>